<dbReference type="PANTHER" id="PTHR38074">
    <property type="entry name" value="ALTERED INHERITANCE OF MITOCHONDRIA PROTEIN 24, MITOCHONDRIAL"/>
    <property type="match status" value="1"/>
</dbReference>
<sequence>MVTEFVRGQKSQLSALTDGTDLYVGIVLEGSGSWDISCFGLDKDGQLSDDSYFVFFNQPKSPEGSIQKLGPQSGDTDSFRITLNQVPDKIEKLSFCAALDGAGSASQIARGYLRLVAGGTEVMRYAFSGKDFTAERAVMIADVYRKGVWRVAAVGQGFAGGLAELLKSFGGEVADEEPAPTPGFAAPPGQPAAAPGFAPPPGQPGAPQQAAAVQLGGGQPAAGAIADLPSGSVPDLPINSQPTPPGAMVSLVKYKEQATTGRWTKQSSKMVKVTLGADAYAKRGSMVAYQGNVEFDYKGSGGMRQFFEAKMTGQKLQLMTCKGQGEVFLAEDATDLHIVELNGQSLCINANNVLAFDTTLKTEIQRIESAGIPGGVMFHLLVSGQGTIVVMTHGTPVTLPVAGPTFADVNAVVAWTAGMRVSVSSQVRIQRNIYAGVSGEAAALQFMGMQGHFIVVQPFEV</sequence>
<dbReference type="EMBL" id="BAAANY010000022">
    <property type="protein sequence ID" value="GAA1699648.1"/>
    <property type="molecule type" value="Genomic_DNA"/>
</dbReference>
<evidence type="ECO:0000256" key="1">
    <source>
        <dbReference type="SAM" id="MobiDB-lite"/>
    </source>
</evidence>
<gene>
    <name evidence="3" type="ORF">GCM10009765_56370</name>
</gene>
<feature type="region of interest" description="Disordered" evidence="1">
    <location>
        <begin position="173"/>
        <end position="209"/>
    </location>
</feature>
<proteinExistence type="predicted"/>
<dbReference type="PANTHER" id="PTHR38074:SF1">
    <property type="entry name" value="ALTERED INHERITANCE OF MITOCHONDRIA PROTEIN 24, MITOCHONDRIAL"/>
    <property type="match status" value="1"/>
</dbReference>
<dbReference type="SUPFAM" id="SSF51219">
    <property type="entry name" value="TRAP-like"/>
    <property type="match status" value="1"/>
</dbReference>
<evidence type="ECO:0000259" key="2">
    <source>
        <dbReference type="Pfam" id="PF02342"/>
    </source>
</evidence>
<dbReference type="InterPro" id="IPR016031">
    <property type="entry name" value="Trp_RNA-bd_attenuator-like_dom"/>
</dbReference>
<dbReference type="RefSeq" id="WP_344313395.1">
    <property type="nucleotide sequence ID" value="NZ_BAAANY010000022.1"/>
</dbReference>
<reference evidence="3 4" key="1">
    <citation type="journal article" date="2019" name="Int. J. Syst. Evol. Microbiol.">
        <title>The Global Catalogue of Microorganisms (GCM) 10K type strain sequencing project: providing services to taxonomists for standard genome sequencing and annotation.</title>
        <authorList>
            <consortium name="The Broad Institute Genomics Platform"/>
            <consortium name="The Broad Institute Genome Sequencing Center for Infectious Disease"/>
            <person name="Wu L."/>
            <person name="Ma J."/>
        </authorList>
    </citation>
    <scope>NUCLEOTIDE SEQUENCE [LARGE SCALE GENOMIC DNA]</scope>
    <source>
        <strain evidence="3 4">JCM 14718</strain>
    </source>
</reference>
<name>A0ABN2I6T1_9ACTN</name>
<dbReference type="Pfam" id="PF01987">
    <property type="entry name" value="AIM24"/>
    <property type="match status" value="1"/>
</dbReference>
<dbReference type="Proteomes" id="UP001500618">
    <property type="component" value="Unassembled WGS sequence"/>
</dbReference>
<dbReference type="Gene3D" id="2.60.60.30">
    <property type="entry name" value="sav2460 like domains"/>
    <property type="match status" value="1"/>
</dbReference>
<evidence type="ECO:0000313" key="4">
    <source>
        <dbReference type="Proteomes" id="UP001500618"/>
    </source>
</evidence>
<dbReference type="CDD" id="cd06974">
    <property type="entry name" value="TerD_like"/>
    <property type="match status" value="1"/>
</dbReference>
<dbReference type="InterPro" id="IPR003325">
    <property type="entry name" value="TerD"/>
</dbReference>
<dbReference type="Gene3D" id="3.60.160.10">
    <property type="entry name" value="Mitochondrial biogenesis AIM24"/>
    <property type="match status" value="1"/>
</dbReference>
<accession>A0ABN2I6T1</accession>
<evidence type="ECO:0000313" key="3">
    <source>
        <dbReference type="EMBL" id="GAA1699648.1"/>
    </source>
</evidence>
<dbReference type="InterPro" id="IPR002838">
    <property type="entry name" value="AIM24"/>
</dbReference>
<organism evidence="3 4">
    <name type="scientific">Fodinicola feengrottensis</name>
    <dbReference type="NCBI Taxonomy" id="435914"/>
    <lineage>
        <taxon>Bacteria</taxon>
        <taxon>Bacillati</taxon>
        <taxon>Actinomycetota</taxon>
        <taxon>Actinomycetes</taxon>
        <taxon>Mycobacteriales</taxon>
        <taxon>Fodinicola</taxon>
    </lineage>
</organism>
<dbReference type="Pfam" id="PF02342">
    <property type="entry name" value="TerD"/>
    <property type="match status" value="1"/>
</dbReference>
<dbReference type="InterPro" id="IPR036983">
    <property type="entry name" value="AIM24_sf"/>
</dbReference>
<protein>
    <recommendedName>
        <fullName evidence="2">TerD domain-containing protein</fullName>
    </recommendedName>
</protein>
<feature type="compositionally biased region" description="Low complexity" evidence="1">
    <location>
        <begin position="182"/>
        <end position="196"/>
    </location>
</feature>
<feature type="domain" description="TerD" evidence="2">
    <location>
        <begin position="1"/>
        <end position="169"/>
    </location>
</feature>
<comment type="caution">
    <text evidence="3">The sequence shown here is derived from an EMBL/GenBank/DDBJ whole genome shotgun (WGS) entry which is preliminary data.</text>
</comment>
<keyword evidence="4" id="KW-1185">Reference proteome</keyword>